<name>A0ABS7E1J2_9GAMM</name>
<dbReference type="EMBL" id="JAHZST010000002">
    <property type="protein sequence ID" value="MBW8182877.1"/>
    <property type="molecule type" value="Genomic_DNA"/>
</dbReference>
<protein>
    <recommendedName>
        <fullName evidence="3">DUF306 domain-containing protein</fullName>
    </recommendedName>
</protein>
<keyword evidence="2" id="KW-1185">Reference proteome</keyword>
<comment type="caution">
    <text evidence="1">The sequence shown here is derived from an EMBL/GenBank/DDBJ whole genome shotgun (WGS) entry which is preliminary data.</text>
</comment>
<evidence type="ECO:0008006" key="3">
    <source>
        <dbReference type="Google" id="ProtNLM"/>
    </source>
</evidence>
<evidence type="ECO:0000313" key="2">
    <source>
        <dbReference type="Proteomes" id="UP001195963"/>
    </source>
</evidence>
<organism evidence="1 2">
    <name type="scientific">Shewanella nanhaiensis</name>
    <dbReference type="NCBI Taxonomy" id="2864872"/>
    <lineage>
        <taxon>Bacteria</taxon>
        <taxon>Pseudomonadati</taxon>
        <taxon>Pseudomonadota</taxon>
        <taxon>Gammaproteobacteria</taxon>
        <taxon>Alteromonadales</taxon>
        <taxon>Shewanellaceae</taxon>
        <taxon>Shewanella</taxon>
    </lineage>
</organism>
<sequence>MNFRILFLTLLIASCLKESAQFEELALTISNEKAVNLDAGNWQLGGTLQLTNGLEWQKASFQNKRATCGSFLQALLLKNKLRLENTSENELRAMSEELVLLLNDRFRMSGNASENEASFKHLKVSSEALSAIKSLNWYKSV</sequence>
<accession>A0ABS7E1J2</accession>
<dbReference type="RefSeq" id="WP_220108523.1">
    <property type="nucleotide sequence ID" value="NZ_JAHZST010000002.1"/>
</dbReference>
<dbReference type="PROSITE" id="PS51257">
    <property type="entry name" value="PROKAR_LIPOPROTEIN"/>
    <property type="match status" value="1"/>
</dbReference>
<dbReference type="Proteomes" id="UP001195963">
    <property type="component" value="Unassembled WGS sequence"/>
</dbReference>
<proteinExistence type="predicted"/>
<evidence type="ECO:0000313" key="1">
    <source>
        <dbReference type="EMBL" id="MBW8182877.1"/>
    </source>
</evidence>
<reference evidence="1 2" key="1">
    <citation type="submission" date="2021-07" db="EMBL/GenBank/DDBJ databases">
        <title>Shewanella sp. nov, isolated from SCS.</title>
        <authorList>
            <person name="Cao W.R."/>
        </authorList>
    </citation>
    <scope>NUCLEOTIDE SEQUENCE [LARGE SCALE GENOMIC DNA]</scope>
    <source>
        <strain evidence="1 2">NR704-98</strain>
    </source>
</reference>
<gene>
    <name evidence="1" type="ORF">K0625_04300</name>
</gene>